<reference evidence="2" key="1">
    <citation type="journal article" date="2020" name="Stud. Mycol.">
        <title>101 Dothideomycetes genomes: a test case for predicting lifestyles and emergence of pathogens.</title>
        <authorList>
            <person name="Haridas S."/>
            <person name="Albert R."/>
            <person name="Binder M."/>
            <person name="Bloem J."/>
            <person name="Labutti K."/>
            <person name="Salamov A."/>
            <person name="Andreopoulos B."/>
            <person name="Baker S."/>
            <person name="Barry K."/>
            <person name="Bills G."/>
            <person name="Bluhm B."/>
            <person name="Cannon C."/>
            <person name="Castanera R."/>
            <person name="Culley D."/>
            <person name="Daum C."/>
            <person name="Ezra D."/>
            <person name="Gonzalez J."/>
            <person name="Henrissat B."/>
            <person name="Kuo A."/>
            <person name="Liang C."/>
            <person name="Lipzen A."/>
            <person name="Lutzoni F."/>
            <person name="Magnuson J."/>
            <person name="Mondo S."/>
            <person name="Nolan M."/>
            <person name="Ohm R."/>
            <person name="Pangilinan J."/>
            <person name="Park H.-J."/>
            <person name="Ramirez L."/>
            <person name="Alfaro M."/>
            <person name="Sun H."/>
            <person name="Tritt A."/>
            <person name="Yoshinaga Y."/>
            <person name="Zwiers L.-H."/>
            <person name="Turgeon B."/>
            <person name="Goodwin S."/>
            <person name="Spatafora J."/>
            <person name="Crous P."/>
            <person name="Grigoriev I."/>
        </authorList>
    </citation>
    <scope>NUCLEOTIDE SEQUENCE</scope>
    <source>
        <strain evidence="2">CBS 121167</strain>
    </source>
</reference>
<evidence type="ECO:0000313" key="2">
    <source>
        <dbReference type="EMBL" id="KAF2137051.1"/>
    </source>
</evidence>
<dbReference type="OrthoDB" id="536211at2759"/>
<name>A0A6A6B2V1_9PEZI</name>
<dbReference type="InterPro" id="IPR050855">
    <property type="entry name" value="NDM-1-like"/>
</dbReference>
<dbReference type="CDD" id="cd07739">
    <property type="entry name" value="metallo-hydrolase-like_MBL-fold"/>
    <property type="match status" value="1"/>
</dbReference>
<evidence type="ECO:0000259" key="1">
    <source>
        <dbReference type="SMART" id="SM00849"/>
    </source>
</evidence>
<proteinExistence type="predicted"/>
<dbReference type="SUPFAM" id="SSF56281">
    <property type="entry name" value="Metallo-hydrolase/oxidoreductase"/>
    <property type="match status" value="1"/>
</dbReference>
<dbReference type="RefSeq" id="XP_033392769.1">
    <property type="nucleotide sequence ID" value="XM_033541258.1"/>
</dbReference>
<dbReference type="InterPro" id="IPR036866">
    <property type="entry name" value="RibonucZ/Hydroxyglut_hydro"/>
</dbReference>
<dbReference type="Proteomes" id="UP000799438">
    <property type="component" value="Unassembled WGS sequence"/>
</dbReference>
<sequence length="306" mass="35148">MPSLRTEYLRSSEKGLSSISTLIIGSKHAILIDPPFLLPDAQSLVSWIKTTTANPLVAIFSTHHHPDHYFSVDAVLAAFPSAKFYAAPYVCAGIEREYEDKTKYWSSVMPAELVAPRPRKPEPYTFSFFMLDGSIVTLLGPVQGDSVDHTMFWLPAERVLITGDVMYARSTHLWAEEIETPEIYEAWLRTLDLIEALKPERIVPGHVEEGWELDAEKDLEHNRKYLKLFQERITLAERKLSVKEVYDTFKNAFPEADRNLDFFLGRLSNQFGEGGDVWEENRHHNLGERTREQLQGYVIPLPKREK</sequence>
<organism evidence="2 3">
    <name type="scientific">Aplosporella prunicola CBS 121167</name>
    <dbReference type="NCBI Taxonomy" id="1176127"/>
    <lineage>
        <taxon>Eukaryota</taxon>
        <taxon>Fungi</taxon>
        <taxon>Dikarya</taxon>
        <taxon>Ascomycota</taxon>
        <taxon>Pezizomycotina</taxon>
        <taxon>Dothideomycetes</taxon>
        <taxon>Dothideomycetes incertae sedis</taxon>
        <taxon>Botryosphaeriales</taxon>
        <taxon>Aplosporellaceae</taxon>
        <taxon>Aplosporella</taxon>
    </lineage>
</organism>
<evidence type="ECO:0000313" key="3">
    <source>
        <dbReference type="Proteomes" id="UP000799438"/>
    </source>
</evidence>
<dbReference type="PANTHER" id="PTHR42951">
    <property type="entry name" value="METALLO-BETA-LACTAMASE DOMAIN-CONTAINING"/>
    <property type="match status" value="1"/>
</dbReference>
<dbReference type="Gene3D" id="3.60.15.10">
    <property type="entry name" value="Ribonuclease Z/Hydroxyacylglutathione hydrolase-like"/>
    <property type="match status" value="1"/>
</dbReference>
<dbReference type="InterPro" id="IPR001279">
    <property type="entry name" value="Metallo-B-lactamas"/>
</dbReference>
<dbReference type="SMART" id="SM00849">
    <property type="entry name" value="Lactamase_B"/>
    <property type="match status" value="1"/>
</dbReference>
<dbReference type="GeneID" id="54298754"/>
<dbReference type="AlphaFoldDB" id="A0A6A6B2V1"/>
<dbReference type="Pfam" id="PF00753">
    <property type="entry name" value="Lactamase_B"/>
    <property type="match status" value="1"/>
</dbReference>
<feature type="domain" description="Metallo-beta-lactamase" evidence="1">
    <location>
        <begin position="17"/>
        <end position="206"/>
    </location>
</feature>
<protein>
    <recommendedName>
        <fullName evidence="1">Metallo-beta-lactamase domain-containing protein</fullName>
    </recommendedName>
</protein>
<keyword evidence="3" id="KW-1185">Reference proteome</keyword>
<accession>A0A6A6B2V1</accession>
<gene>
    <name evidence="2" type="ORF">K452DRAFT_291847</name>
</gene>
<dbReference type="PANTHER" id="PTHR42951:SF14">
    <property type="entry name" value="METALLO-BETA-LACTAMASE SUPERFAMILY PROTEIN"/>
    <property type="match status" value="1"/>
</dbReference>
<dbReference type="EMBL" id="ML995507">
    <property type="protein sequence ID" value="KAF2137051.1"/>
    <property type="molecule type" value="Genomic_DNA"/>
</dbReference>